<reference evidence="3" key="1">
    <citation type="submission" date="2017-10" db="EMBL/GenBank/DDBJ databases">
        <authorList>
            <person name="Skurnik M."/>
        </authorList>
    </citation>
    <scope>NUCLEOTIDE SEQUENCE [LARGE SCALE GENOMIC DNA]</scope>
</reference>
<accession>A0A2D0PE12</accession>
<dbReference type="Gene3D" id="3.90.75.20">
    <property type="match status" value="1"/>
</dbReference>
<dbReference type="SUPFAM" id="SSF54060">
    <property type="entry name" value="His-Me finger endonucleases"/>
    <property type="match status" value="1"/>
</dbReference>
<gene>
    <name evidence="2" type="primary">g026</name>
</gene>
<dbReference type="Pfam" id="PF13392">
    <property type="entry name" value="HNH_3"/>
    <property type="match status" value="1"/>
</dbReference>
<evidence type="ECO:0000313" key="3">
    <source>
        <dbReference type="Proteomes" id="UP000241974"/>
    </source>
</evidence>
<organism evidence="2 3">
    <name type="scientific">Yersinia phage fPS-50</name>
    <dbReference type="NCBI Taxonomy" id="2052750"/>
    <lineage>
        <taxon>Viruses</taxon>
        <taxon>Duplodnaviria</taxon>
        <taxon>Heunggongvirae</taxon>
        <taxon>Uroviricota</taxon>
        <taxon>Caudoviricetes</taxon>
        <taxon>Autographivirales</taxon>
        <taxon>Autotranscriptaviridae</taxon>
        <taxon>Studiervirinae</taxon>
        <taxon>Helsettvirus</taxon>
        <taxon>Helsettvirus fPS9</taxon>
    </lineage>
</organism>
<dbReference type="Proteomes" id="UP000241974">
    <property type="component" value="Segment"/>
</dbReference>
<evidence type="ECO:0000259" key="1">
    <source>
        <dbReference type="Pfam" id="PF13392"/>
    </source>
</evidence>
<protein>
    <submittedName>
        <fullName evidence="2">DNA polymerase III alpha subunit</fullName>
    </submittedName>
</protein>
<dbReference type="InterPro" id="IPR003615">
    <property type="entry name" value="HNH_nuc"/>
</dbReference>
<sequence>MRATKNPYEITEILKANSKEAGDCVEWTGKLDKNGYGLKYWNGHQRVHRIAWALTFGEIPNGLVVRHKCDNPKCFKIEHLELGTAKDNNDDKMKRGRGVFPKGEHHGMSKLTESDVIEIKKLLASGIHSQTAIAKSYGVNSSQISYIKSGKYWSHIII</sequence>
<evidence type="ECO:0000313" key="2">
    <source>
        <dbReference type="EMBL" id="SOO46713.1"/>
    </source>
</evidence>
<feature type="domain" description="HNH nuclease" evidence="1">
    <location>
        <begin position="46"/>
        <end position="89"/>
    </location>
</feature>
<dbReference type="InterPro" id="IPR044925">
    <property type="entry name" value="His-Me_finger_sf"/>
</dbReference>
<name>A0A2D0PE12_9CAUD</name>
<proteinExistence type="predicted"/>
<dbReference type="EMBL" id="LT961843">
    <property type="protein sequence ID" value="SOO46713.1"/>
    <property type="molecule type" value="Genomic_DNA"/>
</dbReference>